<dbReference type="Proteomes" id="UP001282284">
    <property type="component" value="Unassembled WGS sequence"/>
</dbReference>
<reference evidence="2 3" key="1">
    <citation type="submission" date="2023-06" db="EMBL/GenBank/DDBJ databases">
        <title>Sporosarcina sp. nov., isolated from Korean traditional fermented seafood 'Jeotgal'.</title>
        <authorList>
            <person name="Yang A.I."/>
            <person name="Shin N.-R."/>
        </authorList>
    </citation>
    <scope>NUCLEOTIDE SEQUENCE [LARGE SCALE GENOMIC DNA]</scope>
    <source>
        <strain evidence="2 3">KCTC13119</strain>
    </source>
</reference>
<organism evidence="2 3">
    <name type="scientific">Sporosarcina saromensis</name>
    <dbReference type="NCBI Taxonomy" id="359365"/>
    <lineage>
        <taxon>Bacteria</taxon>
        <taxon>Bacillati</taxon>
        <taxon>Bacillota</taxon>
        <taxon>Bacilli</taxon>
        <taxon>Bacillales</taxon>
        <taxon>Caryophanaceae</taxon>
        <taxon>Sporosarcina</taxon>
    </lineage>
</organism>
<gene>
    <name evidence="2" type="ORF">QT711_08665</name>
</gene>
<evidence type="ECO:0000313" key="2">
    <source>
        <dbReference type="EMBL" id="MDW0113259.1"/>
    </source>
</evidence>
<name>A0ABU4G8F2_9BACL</name>
<keyword evidence="1" id="KW-0732">Signal</keyword>
<comment type="caution">
    <text evidence="2">The sequence shown here is derived from an EMBL/GenBank/DDBJ whole genome shotgun (WGS) entry which is preliminary data.</text>
</comment>
<keyword evidence="3" id="KW-1185">Reference proteome</keyword>
<feature type="chain" id="PRO_5046746955" description="Lipoprotein" evidence="1">
    <location>
        <begin position="23"/>
        <end position="132"/>
    </location>
</feature>
<evidence type="ECO:0000313" key="3">
    <source>
        <dbReference type="Proteomes" id="UP001282284"/>
    </source>
</evidence>
<evidence type="ECO:0000256" key="1">
    <source>
        <dbReference type="SAM" id="SignalP"/>
    </source>
</evidence>
<accession>A0ABU4G8F2</accession>
<protein>
    <recommendedName>
        <fullName evidence="4">Lipoprotein</fullName>
    </recommendedName>
</protein>
<proteinExistence type="predicted"/>
<sequence length="132" mass="15265">MKNDVLAILLLSLCLLSACSDAKTQKLEAFFKDANIEHVDKVIIQDGSTGYSKEMVDEQQIDDFLSRVKYIEYSPQENQEGSVGWRYAITLIDGQTEFKFTLHQIGDTYYDTNPDIHPIVDTYYKELEREEK</sequence>
<dbReference type="RefSeq" id="WP_317943479.1">
    <property type="nucleotide sequence ID" value="NZ_JAUBDI010000006.1"/>
</dbReference>
<feature type="signal peptide" evidence="1">
    <location>
        <begin position="1"/>
        <end position="22"/>
    </location>
</feature>
<dbReference type="PROSITE" id="PS51257">
    <property type="entry name" value="PROKAR_LIPOPROTEIN"/>
    <property type="match status" value="1"/>
</dbReference>
<dbReference type="EMBL" id="JAUBDI010000006">
    <property type="protein sequence ID" value="MDW0113259.1"/>
    <property type="molecule type" value="Genomic_DNA"/>
</dbReference>
<evidence type="ECO:0008006" key="4">
    <source>
        <dbReference type="Google" id="ProtNLM"/>
    </source>
</evidence>